<dbReference type="AlphaFoldDB" id="A0A4D8RFG9"/>
<evidence type="ECO:0000256" key="3">
    <source>
        <dbReference type="ARBA" id="ARBA00023143"/>
    </source>
</evidence>
<dbReference type="Pfam" id="PF02049">
    <property type="entry name" value="FliE"/>
    <property type="match status" value="1"/>
</dbReference>
<evidence type="ECO:0000256" key="5">
    <source>
        <dbReference type="SAM" id="MobiDB-lite"/>
    </source>
</evidence>
<keyword evidence="6" id="KW-0969">Cilium</keyword>
<dbReference type="GO" id="GO:0003774">
    <property type="term" value="F:cytoskeletal motor activity"/>
    <property type="evidence" value="ECO:0007669"/>
    <property type="project" value="InterPro"/>
</dbReference>
<accession>A0A4D8RFG9</accession>
<dbReference type="Proteomes" id="UP000298693">
    <property type="component" value="Plasmid p4"/>
</dbReference>
<name>A0A4D8RFG9_AZOBR</name>
<evidence type="ECO:0000313" key="7">
    <source>
        <dbReference type="Proteomes" id="UP000298693"/>
    </source>
</evidence>
<dbReference type="PANTHER" id="PTHR34653">
    <property type="match status" value="1"/>
</dbReference>
<dbReference type="RefSeq" id="WP_137143057.1">
    <property type="nucleotide sequence ID" value="NZ_CP032348.1"/>
</dbReference>
<reference evidence="6 7" key="1">
    <citation type="submission" date="2018-09" db="EMBL/GenBank/DDBJ databases">
        <title>Whole genome based analysis of evolution and adaptive divergence in Indian and Brazilian strains of Azospirillum brasilense.</title>
        <authorList>
            <person name="Singh C."/>
            <person name="Tripathi A.K."/>
        </authorList>
    </citation>
    <scope>NUCLEOTIDE SEQUENCE [LARGE SCALE GENOMIC DNA]</scope>
    <source>
        <strain evidence="6 7">MTCC4039</strain>
        <plasmid evidence="6 7">p4</plasmid>
    </source>
</reference>
<gene>
    <name evidence="4" type="primary">fliE</name>
    <name evidence="6" type="ORF">D3869_28490</name>
</gene>
<organism evidence="6 7">
    <name type="scientific">Azospirillum brasilense</name>
    <dbReference type="NCBI Taxonomy" id="192"/>
    <lineage>
        <taxon>Bacteria</taxon>
        <taxon>Pseudomonadati</taxon>
        <taxon>Pseudomonadota</taxon>
        <taxon>Alphaproteobacteria</taxon>
        <taxon>Rhodospirillales</taxon>
        <taxon>Azospirillaceae</taxon>
        <taxon>Azospirillum</taxon>
    </lineage>
</organism>
<keyword evidence="6" id="KW-0614">Plasmid</keyword>
<dbReference type="InterPro" id="IPR001624">
    <property type="entry name" value="FliE"/>
</dbReference>
<evidence type="ECO:0000256" key="1">
    <source>
        <dbReference type="ARBA" id="ARBA00004117"/>
    </source>
</evidence>
<keyword evidence="6" id="KW-0282">Flagellum</keyword>
<dbReference type="GO" id="GO:0005198">
    <property type="term" value="F:structural molecule activity"/>
    <property type="evidence" value="ECO:0007669"/>
    <property type="project" value="InterPro"/>
</dbReference>
<evidence type="ECO:0000313" key="6">
    <source>
        <dbReference type="EMBL" id="QCO19173.1"/>
    </source>
</evidence>
<dbReference type="PANTHER" id="PTHR34653:SF1">
    <property type="entry name" value="FLAGELLAR HOOK-BASAL BODY COMPLEX PROTEIN FLIE"/>
    <property type="match status" value="1"/>
</dbReference>
<comment type="subcellular location">
    <subcellularLocation>
        <location evidence="1 4">Bacterial flagellum basal body</location>
    </subcellularLocation>
</comment>
<protein>
    <recommendedName>
        <fullName evidence="4">Flagellar hook-basal body complex protein FliE</fullName>
    </recommendedName>
</protein>
<dbReference type="GO" id="GO:0009425">
    <property type="term" value="C:bacterial-type flagellum basal body"/>
    <property type="evidence" value="ECO:0007669"/>
    <property type="project" value="UniProtKB-SubCell"/>
</dbReference>
<comment type="similarity">
    <text evidence="2 4">Belongs to the FliE family.</text>
</comment>
<evidence type="ECO:0000256" key="4">
    <source>
        <dbReference type="HAMAP-Rule" id="MF_00724"/>
    </source>
</evidence>
<dbReference type="EMBL" id="CP032348">
    <property type="protein sequence ID" value="QCO19173.1"/>
    <property type="molecule type" value="Genomic_DNA"/>
</dbReference>
<proteinExistence type="inferred from homology"/>
<keyword evidence="6" id="KW-0966">Cell projection</keyword>
<dbReference type="HAMAP" id="MF_00724">
    <property type="entry name" value="FliE"/>
    <property type="match status" value="1"/>
</dbReference>
<sequence length="125" mass="12741">MIEPIGRAAAAYGLHRAPLAQPAPAASLATPPAAAASASSPSAETAASASSAAESSFGAFLDRQVSQAVETLNEGERMSVAAVTGKAGTHEVVRSVLAAEMTVQTVVSIRDRMVQAYQDVMRMAI</sequence>
<evidence type="ECO:0000256" key="2">
    <source>
        <dbReference type="ARBA" id="ARBA00009272"/>
    </source>
</evidence>
<feature type="region of interest" description="Disordered" evidence="5">
    <location>
        <begin position="23"/>
        <end position="48"/>
    </location>
</feature>
<keyword evidence="3 4" id="KW-0975">Bacterial flagellum</keyword>
<dbReference type="GO" id="GO:0071973">
    <property type="term" value="P:bacterial-type flagellum-dependent cell motility"/>
    <property type="evidence" value="ECO:0007669"/>
    <property type="project" value="InterPro"/>
</dbReference>
<geneLocation type="plasmid" evidence="6">
    <name>p4</name>
</geneLocation>